<feature type="region of interest" description="Disordered" evidence="1">
    <location>
        <begin position="1"/>
        <end position="119"/>
    </location>
</feature>
<evidence type="ECO:0000313" key="2">
    <source>
        <dbReference type="EMBL" id="KAJ1211618.1"/>
    </source>
</evidence>
<feature type="compositionally biased region" description="Basic and acidic residues" evidence="1">
    <location>
        <begin position="8"/>
        <end position="23"/>
    </location>
</feature>
<dbReference type="Proteomes" id="UP001066276">
    <property type="component" value="Chromosome 1_2"/>
</dbReference>
<feature type="compositionally biased region" description="Basic and acidic residues" evidence="1">
    <location>
        <begin position="107"/>
        <end position="119"/>
    </location>
</feature>
<gene>
    <name evidence="2" type="ORF">NDU88_006976</name>
</gene>
<sequence length="119" mass="13779">MSITEEGGEAHKERSNAEEEKVEKHTRKGATQKKEEKHTRKGASQKKEEKHTRKGATQKKGEKHMMKGVTEKKTRRRSTQMREKVDMRGEAHKRECTRKHGAGKGTRVRESSLEQVEEK</sequence>
<dbReference type="AlphaFoldDB" id="A0AAV7WE30"/>
<dbReference type="EMBL" id="JANPWB010000002">
    <property type="protein sequence ID" value="KAJ1211618.1"/>
    <property type="molecule type" value="Genomic_DNA"/>
</dbReference>
<feature type="compositionally biased region" description="Basic and acidic residues" evidence="1">
    <location>
        <begin position="59"/>
        <end position="72"/>
    </location>
</feature>
<reference evidence="2" key="1">
    <citation type="journal article" date="2022" name="bioRxiv">
        <title>Sequencing and chromosome-scale assembly of the giantPleurodeles waltlgenome.</title>
        <authorList>
            <person name="Brown T."/>
            <person name="Elewa A."/>
            <person name="Iarovenko S."/>
            <person name="Subramanian E."/>
            <person name="Araus A.J."/>
            <person name="Petzold A."/>
            <person name="Susuki M."/>
            <person name="Suzuki K.-i.T."/>
            <person name="Hayashi T."/>
            <person name="Toyoda A."/>
            <person name="Oliveira C."/>
            <person name="Osipova E."/>
            <person name="Leigh N.D."/>
            <person name="Simon A."/>
            <person name="Yun M.H."/>
        </authorList>
    </citation>
    <scope>NUCLEOTIDE SEQUENCE</scope>
    <source>
        <strain evidence="2">20211129_DDA</strain>
        <tissue evidence="2">Liver</tissue>
    </source>
</reference>
<keyword evidence="3" id="KW-1185">Reference proteome</keyword>
<evidence type="ECO:0000256" key="1">
    <source>
        <dbReference type="SAM" id="MobiDB-lite"/>
    </source>
</evidence>
<proteinExistence type="predicted"/>
<name>A0AAV7WE30_PLEWA</name>
<protein>
    <submittedName>
        <fullName evidence="2">Uncharacterized protein</fullName>
    </submittedName>
</protein>
<feature type="compositionally biased region" description="Basic and acidic residues" evidence="1">
    <location>
        <begin position="80"/>
        <end position="94"/>
    </location>
</feature>
<accession>A0AAV7WE30</accession>
<evidence type="ECO:0000313" key="3">
    <source>
        <dbReference type="Proteomes" id="UP001066276"/>
    </source>
</evidence>
<comment type="caution">
    <text evidence="2">The sequence shown here is derived from an EMBL/GenBank/DDBJ whole genome shotgun (WGS) entry which is preliminary data.</text>
</comment>
<organism evidence="2 3">
    <name type="scientific">Pleurodeles waltl</name>
    <name type="common">Iberian ribbed newt</name>
    <dbReference type="NCBI Taxonomy" id="8319"/>
    <lineage>
        <taxon>Eukaryota</taxon>
        <taxon>Metazoa</taxon>
        <taxon>Chordata</taxon>
        <taxon>Craniata</taxon>
        <taxon>Vertebrata</taxon>
        <taxon>Euteleostomi</taxon>
        <taxon>Amphibia</taxon>
        <taxon>Batrachia</taxon>
        <taxon>Caudata</taxon>
        <taxon>Salamandroidea</taxon>
        <taxon>Salamandridae</taxon>
        <taxon>Pleurodelinae</taxon>
        <taxon>Pleurodeles</taxon>
    </lineage>
</organism>